<evidence type="ECO:0000256" key="1">
    <source>
        <dbReference type="SAM" id="MobiDB-lite"/>
    </source>
</evidence>
<keyword evidence="3" id="KW-1185">Reference proteome</keyword>
<evidence type="ECO:0000313" key="4">
    <source>
        <dbReference type="WBParaSite" id="HPLM_0001924101-mRNA-1"/>
    </source>
</evidence>
<evidence type="ECO:0000313" key="2">
    <source>
        <dbReference type="EMBL" id="VDO75887.1"/>
    </source>
</evidence>
<dbReference type="AlphaFoldDB" id="A0A0N4X4E9"/>
<accession>A0A0N4X4E9</accession>
<dbReference type="EMBL" id="UZAF01021148">
    <property type="protein sequence ID" value="VDO75887.1"/>
    <property type="molecule type" value="Genomic_DNA"/>
</dbReference>
<name>A0A0N4X4E9_HAEPC</name>
<gene>
    <name evidence="2" type="ORF">HPLM_LOCUS19233</name>
</gene>
<dbReference type="InterPro" id="IPR053295">
    <property type="entry name" value="Innate_immunity_reg"/>
</dbReference>
<reference evidence="2 3" key="2">
    <citation type="submission" date="2018-11" db="EMBL/GenBank/DDBJ databases">
        <authorList>
            <consortium name="Pathogen Informatics"/>
        </authorList>
    </citation>
    <scope>NUCLEOTIDE SEQUENCE [LARGE SCALE GENOMIC DNA]</scope>
    <source>
        <strain evidence="2 3">MHpl1</strain>
    </source>
</reference>
<sequence length="358" mass="39880">MSPQRVQYFMDMLLHQYRIEAILSTHYSPCLQSSLYFLLLELTFIFFESPTQRLDTSGDRFDMFRRLAMATHGDLLVVNKSDVATVMTEVLSNYNKMENVVVRYKFNCSDLYVLSIPTGEDVKILLTIDKNEGNPTTFIPPYVVDLNGENLTETSSGTYYSFYILPNTTVYVRVISQTPGLICSLRAFVSSARTMLLSYTDNPLIDIGDPVRYAGIPQLATGLPIGYPEPVTIVIQPIDSTTGSPFQEVTIGSPDVSTNSQTVSSTESTDSDPEGQCPQMNVNALADPRQHAFKQVIQSVLSNPSIMCYAFRFRLESYGRAQDPENAFALGVCLLILNCQFQSSLGDLPSILLKKLPD</sequence>
<dbReference type="WBParaSite" id="HPLM_0001924101-mRNA-1">
    <property type="protein sequence ID" value="HPLM_0001924101-mRNA-1"/>
    <property type="gene ID" value="HPLM_0001924101"/>
</dbReference>
<organism evidence="4">
    <name type="scientific">Haemonchus placei</name>
    <name type="common">Barber's pole worm</name>
    <dbReference type="NCBI Taxonomy" id="6290"/>
    <lineage>
        <taxon>Eukaryota</taxon>
        <taxon>Metazoa</taxon>
        <taxon>Ecdysozoa</taxon>
        <taxon>Nematoda</taxon>
        <taxon>Chromadorea</taxon>
        <taxon>Rhabditida</taxon>
        <taxon>Rhabditina</taxon>
        <taxon>Rhabditomorpha</taxon>
        <taxon>Strongyloidea</taxon>
        <taxon>Trichostrongylidae</taxon>
        <taxon>Haemonchus</taxon>
    </lineage>
</organism>
<protein>
    <submittedName>
        <fullName evidence="4">Ras-associating domain-containing protein</fullName>
    </submittedName>
</protein>
<feature type="region of interest" description="Disordered" evidence="1">
    <location>
        <begin position="251"/>
        <end position="278"/>
    </location>
</feature>
<proteinExistence type="predicted"/>
<dbReference type="PANTHER" id="PTHR47324:SF3">
    <property type="entry name" value="EGF-LIKE DOMAIN-CONTAINING PROTEIN"/>
    <property type="match status" value="1"/>
</dbReference>
<dbReference type="OrthoDB" id="5862172at2759"/>
<dbReference type="Proteomes" id="UP000268014">
    <property type="component" value="Unassembled WGS sequence"/>
</dbReference>
<dbReference type="PANTHER" id="PTHR47324">
    <property type="entry name" value="PROTEIN IRG-7-RELATED"/>
    <property type="match status" value="1"/>
</dbReference>
<evidence type="ECO:0000313" key="3">
    <source>
        <dbReference type="Proteomes" id="UP000268014"/>
    </source>
</evidence>
<feature type="compositionally biased region" description="Polar residues" evidence="1">
    <location>
        <begin position="255"/>
        <end position="268"/>
    </location>
</feature>
<reference evidence="4" key="1">
    <citation type="submission" date="2017-02" db="UniProtKB">
        <authorList>
            <consortium name="WormBaseParasite"/>
        </authorList>
    </citation>
    <scope>IDENTIFICATION</scope>
</reference>